<evidence type="ECO:0000256" key="4">
    <source>
        <dbReference type="ARBA" id="ARBA00022475"/>
    </source>
</evidence>
<feature type="transmembrane region" description="Helical" evidence="8">
    <location>
        <begin position="251"/>
        <end position="272"/>
    </location>
</feature>
<evidence type="ECO:0000256" key="8">
    <source>
        <dbReference type="RuleBase" id="RU365088"/>
    </source>
</evidence>
<name>A0A9W4QYG0_9GAMM</name>
<keyword evidence="7 8" id="KW-0472">Membrane</keyword>
<feature type="transmembrane region" description="Helical" evidence="8">
    <location>
        <begin position="12"/>
        <end position="31"/>
    </location>
</feature>
<keyword evidence="5 8" id="KW-0812">Transmembrane</keyword>
<feature type="transmembrane region" description="Helical" evidence="8">
    <location>
        <begin position="135"/>
        <end position="157"/>
    </location>
</feature>
<evidence type="ECO:0000313" key="10">
    <source>
        <dbReference type="EMBL" id="CAH9059602.1"/>
    </source>
</evidence>
<keyword evidence="3 8" id="KW-0813">Transport</keyword>
<feature type="transmembrane region" description="Helical" evidence="8">
    <location>
        <begin position="169"/>
        <end position="185"/>
    </location>
</feature>
<dbReference type="InterPro" id="IPR036259">
    <property type="entry name" value="MFS_trans_sf"/>
</dbReference>
<dbReference type="PROSITE" id="PS50850">
    <property type="entry name" value="MFS"/>
    <property type="match status" value="1"/>
</dbReference>
<proteinExistence type="inferred from homology"/>
<dbReference type="InterPro" id="IPR005829">
    <property type="entry name" value="Sugar_transporter_CS"/>
</dbReference>
<comment type="similarity">
    <text evidence="2 8">Belongs to the major facilitator superfamily. Bcr/CmlA family.</text>
</comment>
<dbReference type="InterPro" id="IPR020846">
    <property type="entry name" value="MFS_dom"/>
</dbReference>
<dbReference type="Pfam" id="PF07690">
    <property type="entry name" value="MFS_1"/>
    <property type="match status" value="1"/>
</dbReference>
<dbReference type="GO" id="GO:0005886">
    <property type="term" value="C:plasma membrane"/>
    <property type="evidence" value="ECO:0007669"/>
    <property type="project" value="UniProtKB-SubCell"/>
</dbReference>
<comment type="caution">
    <text evidence="10">The sequence shown here is derived from an EMBL/GenBank/DDBJ whole genome shotgun (WGS) entry which is preliminary data.</text>
</comment>
<keyword evidence="4" id="KW-1003">Cell membrane</keyword>
<feature type="transmembrane region" description="Helical" evidence="8">
    <location>
        <begin position="214"/>
        <end position="239"/>
    </location>
</feature>
<feature type="transmembrane region" description="Helical" evidence="8">
    <location>
        <begin position="279"/>
        <end position="298"/>
    </location>
</feature>
<gene>
    <name evidence="10" type="primary">mdtL</name>
    <name evidence="10" type="ORF">PSECIP111854_02439</name>
</gene>
<organism evidence="10 11">
    <name type="scientific">Pseudoalteromonas holothuriae</name>
    <dbReference type="NCBI Taxonomy" id="2963714"/>
    <lineage>
        <taxon>Bacteria</taxon>
        <taxon>Pseudomonadati</taxon>
        <taxon>Pseudomonadota</taxon>
        <taxon>Gammaproteobacteria</taxon>
        <taxon>Alteromonadales</taxon>
        <taxon>Pseudoalteromonadaceae</taxon>
        <taxon>Pseudoalteromonas</taxon>
    </lineage>
</organism>
<sequence>MPHTQVTSKSLIFILALLVIFCPLGIDLYLPAFQAMQQGLNVSESKIQQTISIYMLTVGLGQLIAGPLSDKYGRKPIATAGITLFFIGAIMASTVESWRWMMIARSLQGFGACATFVAAFAIVRDSFGHKGSGQMLTYLNGIVCFIPALAPLLGAWLTLKFGWRSNFEFLAGFSILGLLLVLWLYRETKPKESFYQGHILDLRRFNPMLKNAEFMFNGSITMFGMAAMLVFVTTAPGWIMNHLGGSVTNFTSWFTGNAALSIIASFSAPIFIKRHSRNSLIIGLTLFCIGGFTMLLATRYSHPAAYMIPMYIASIGFAFSLGAAAGKALSGFAKQAGTASALIGVMQMSGAGVLALLTQQLHLPAPYQLGFHLLFALPFLVLLLSKHKEFFHNVA</sequence>
<dbReference type="PANTHER" id="PTHR23502">
    <property type="entry name" value="MAJOR FACILITATOR SUPERFAMILY"/>
    <property type="match status" value="1"/>
</dbReference>
<dbReference type="Gene3D" id="1.20.1720.10">
    <property type="entry name" value="Multidrug resistance protein D"/>
    <property type="match status" value="1"/>
</dbReference>
<reference evidence="10" key="1">
    <citation type="submission" date="2022-07" db="EMBL/GenBank/DDBJ databases">
        <authorList>
            <person name="Criscuolo A."/>
        </authorList>
    </citation>
    <scope>NUCLEOTIDE SEQUENCE</scope>
    <source>
        <strain evidence="10">CIP111854</strain>
    </source>
</reference>
<evidence type="ECO:0000313" key="11">
    <source>
        <dbReference type="Proteomes" id="UP001152467"/>
    </source>
</evidence>
<feature type="transmembrane region" description="Helical" evidence="8">
    <location>
        <begin position="100"/>
        <end position="123"/>
    </location>
</feature>
<dbReference type="InterPro" id="IPR011701">
    <property type="entry name" value="MFS"/>
</dbReference>
<dbReference type="InterPro" id="IPR004812">
    <property type="entry name" value="Efflux_drug-R_Bcr/CmlA"/>
</dbReference>
<dbReference type="PANTHER" id="PTHR23502:SF70">
    <property type="entry name" value="BCR_CFLA FAMILY EFFLUX TRANSPORTER"/>
    <property type="match status" value="1"/>
</dbReference>
<evidence type="ECO:0000256" key="5">
    <source>
        <dbReference type="ARBA" id="ARBA00022692"/>
    </source>
</evidence>
<feature type="transmembrane region" description="Helical" evidence="8">
    <location>
        <begin position="76"/>
        <end position="94"/>
    </location>
</feature>
<feature type="transmembrane region" description="Helical" evidence="8">
    <location>
        <begin position="336"/>
        <end position="357"/>
    </location>
</feature>
<dbReference type="RefSeq" id="WP_261626496.1">
    <property type="nucleotide sequence ID" value="NZ_CAMAPC010000008.1"/>
</dbReference>
<keyword evidence="11" id="KW-1185">Reference proteome</keyword>
<dbReference type="PROSITE" id="PS00216">
    <property type="entry name" value="SUGAR_TRANSPORT_1"/>
    <property type="match status" value="1"/>
</dbReference>
<dbReference type="SUPFAM" id="SSF103473">
    <property type="entry name" value="MFS general substrate transporter"/>
    <property type="match status" value="1"/>
</dbReference>
<evidence type="ECO:0000256" key="2">
    <source>
        <dbReference type="ARBA" id="ARBA00006236"/>
    </source>
</evidence>
<dbReference type="AlphaFoldDB" id="A0A9W4QYG0"/>
<evidence type="ECO:0000256" key="3">
    <source>
        <dbReference type="ARBA" id="ARBA00022448"/>
    </source>
</evidence>
<accession>A0A9W4QYG0</accession>
<keyword evidence="6 8" id="KW-1133">Transmembrane helix</keyword>
<evidence type="ECO:0000256" key="6">
    <source>
        <dbReference type="ARBA" id="ARBA00022989"/>
    </source>
</evidence>
<keyword evidence="8" id="KW-0997">Cell inner membrane</keyword>
<dbReference type="GO" id="GO:1990961">
    <property type="term" value="P:xenobiotic detoxification by transmembrane export across the plasma membrane"/>
    <property type="evidence" value="ECO:0007669"/>
    <property type="project" value="InterPro"/>
</dbReference>
<protein>
    <recommendedName>
        <fullName evidence="8">Bcr/CflA family efflux transporter</fullName>
    </recommendedName>
</protein>
<dbReference type="CDD" id="cd17320">
    <property type="entry name" value="MFS_MdfA_MDR_like"/>
    <property type="match status" value="1"/>
</dbReference>
<evidence type="ECO:0000256" key="7">
    <source>
        <dbReference type="ARBA" id="ARBA00023136"/>
    </source>
</evidence>
<evidence type="ECO:0000256" key="1">
    <source>
        <dbReference type="ARBA" id="ARBA00004651"/>
    </source>
</evidence>
<dbReference type="GO" id="GO:0042910">
    <property type="term" value="F:xenobiotic transmembrane transporter activity"/>
    <property type="evidence" value="ECO:0007669"/>
    <property type="project" value="InterPro"/>
</dbReference>
<evidence type="ECO:0000259" key="9">
    <source>
        <dbReference type="PROSITE" id="PS50850"/>
    </source>
</evidence>
<comment type="subcellular location">
    <subcellularLocation>
        <location evidence="8">Cell inner membrane</location>
        <topology evidence="8">Multi-pass membrane protein</topology>
    </subcellularLocation>
    <subcellularLocation>
        <location evidence="1">Cell membrane</location>
        <topology evidence="1">Multi-pass membrane protein</topology>
    </subcellularLocation>
</comment>
<feature type="transmembrane region" description="Helical" evidence="8">
    <location>
        <begin position="369"/>
        <end position="385"/>
    </location>
</feature>
<feature type="transmembrane region" description="Helical" evidence="8">
    <location>
        <begin position="304"/>
        <end position="324"/>
    </location>
</feature>
<feature type="domain" description="Major facilitator superfamily (MFS) profile" evidence="9">
    <location>
        <begin position="11"/>
        <end position="388"/>
    </location>
</feature>
<dbReference type="NCBIfam" id="TIGR00710">
    <property type="entry name" value="efflux_Bcr_CflA"/>
    <property type="match status" value="1"/>
</dbReference>
<feature type="transmembrane region" description="Helical" evidence="8">
    <location>
        <begin position="51"/>
        <end position="69"/>
    </location>
</feature>
<dbReference type="Proteomes" id="UP001152467">
    <property type="component" value="Unassembled WGS sequence"/>
</dbReference>
<dbReference type="EMBL" id="CAMAPC010000008">
    <property type="protein sequence ID" value="CAH9059602.1"/>
    <property type="molecule type" value="Genomic_DNA"/>
</dbReference>